<dbReference type="PROSITE" id="PS50977">
    <property type="entry name" value="HTH_TETR_2"/>
    <property type="match status" value="1"/>
</dbReference>
<reference evidence="5" key="1">
    <citation type="submission" date="2017-09" db="EMBL/GenBank/DDBJ databases">
        <title>FDA dAtabase for Regulatory Grade micrObial Sequences (FDA-ARGOS): Supporting development and validation of Infectious Disease Dx tests.</title>
        <authorList>
            <person name="Goldberg B."/>
            <person name="Campos J."/>
            <person name="Tallon L."/>
            <person name="Sadzewicz L."/>
            <person name="Ott S."/>
            <person name="Zhao X."/>
            <person name="Nagaraj S."/>
            <person name="Vavikolanu K."/>
            <person name="Aluvathingal J."/>
            <person name="Nadendla S."/>
            <person name="Geyer C."/>
            <person name="Sichtig H."/>
        </authorList>
    </citation>
    <scope>NUCLEOTIDE SEQUENCE [LARGE SCALE GENOMIC DNA]</scope>
    <source>
        <strain evidence="5">FDAARGOS_370</strain>
    </source>
</reference>
<dbReference type="SUPFAM" id="SSF46689">
    <property type="entry name" value="Homeodomain-like"/>
    <property type="match status" value="1"/>
</dbReference>
<dbReference type="InterPro" id="IPR015292">
    <property type="entry name" value="Tscrpt_reg_YbiH_C"/>
</dbReference>
<sequence>MKRLRRAPPPDQARSRGDQARQALIAAGLRLFAQQGLEGATTRDIAQESGQNIAAIPYYFHSKQGLYLAVAQWIATTLSHSFSPLREECERHLADPDATPQAALALIQRAIAHLCHLMTQPQTLHLSQIISREQMFPSAASPILHQQFITPLHTLMTRLVSGYVGLDAHHPIAALHTHALIGQVLAFRMARETILTRTGWPQIGPQQAHEIHQVVQLHTELLITGLRRHLGAAQPTALRGTRGINDE</sequence>
<dbReference type="NCBIfam" id="NF008587">
    <property type="entry name" value="PRK11552.1"/>
    <property type="match status" value="1"/>
</dbReference>
<dbReference type="InterPro" id="IPR001647">
    <property type="entry name" value="HTH_TetR"/>
</dbReference>
<dbReference type="Proteomes" id="UP000219788">
    <property type="component" value="Unassembled WGS sequence"/>
</dbReference>
<feature type="domain" description="HTH tetR-type" evidence="3">
    <location>
        <begin position="18"/>
        <end position="78"/>
    </location>
</feature>
<dbReference type="SUPFAM" id="SSF48498">
    <property type="entry name" value="Tetracyclin repressor-like, C-terminal domain"/>
    <property type="match status" value="1"/>
</dbReference>
<protein>
    <submittedName>
        <fullName evidence="4">Transcriptional regulator</fullName>
    </submittedName>
</protein>
<dbReference type="InterPro" id="IPR009057">
    <property type="entry name" value="Homeodomain-like_sf"/>
</dbReference>
<evidence type="ECO:0000313" key="4">
    <source>
        <dbReference type="EMBL" id="PEH72206.1"/>
    </source>
</evidence>
<comment type="caution">
    <text evidence="4">The sequence shown here is derived from an EMBL/GenBank/DDBJ whole genome shotgun (WGS) entry which is preliminary data.</text>
</comment>
<dbReference type="Pfam" id="PF09209">
    <property type="entry name" value="CecR_C"/>
    <property type="match status" value="1"/>
</dbReference>
<dbReference type="OrthoDB" id="2356263at2"/>
<evidence type="ECO:0000259" key="3">
    <source>
        <dbReference type="PROSITE" id="PS50977"/>
    </source>
</evidence>
<evidence type="ECO:0000256" key="1">
    <source>
        <dbReference type="ARBA" id="ARBA00023125"/>
    </source>
</evidence>
<dbReference type="EMBL" id="PDDV01000013">
    <property type="protein sequence ID" value="PEH72206.1"/>
    <property type="molecule type" value="Genomic_DNA"/>
</dbReference>
<dbReference type="Gene3D" id="1.10.10.60">
    <property type="entry name" value="Homeodomain-like"/>
    <property type="match status" value="1"/>
</dbReference>
<dbReference type="GO" id="GO:0003700">
    <property type="term" value="F:DNA-binding transcription factor activity"/>
    <property type="evidence" value="ECO:0007669"/>
    <property type="project" value="TreeGrafter"/>
</dbReference>
<dbReference type="STRING" id="636.AAW15_05320"/>
<dbReference type="PANTHER" id="PTHR30055:SF146">
    <property type="entry name" value="HTH-TYPE TRANSCRIPTIONAL DUAL REGULATOR CECR"/>
    <property type="match status" value="1"/>
</dbReference>
<dbReference type="GO" id="GO:0000976">
    <property type="term" value="F:transcription cis-regulatory region binding"/>
    <property type="evidence" value="ECO:0007669"/>
    <property type="project" value="TreeGrafter"/>
</dbReference>
<dbReference type="Pfam" id="PF00440">
    <property type="entry name" value="TetR_N"/>
    <property type="match status" value="1"/>
</dbReference>
<dbReference type="AlphaFoldDB" id="A0A2A7U1C4"/>
<gene>
    <name evidence="4" type="ORF">CRM76_09880</name>
</gene>
<dbReference type="Gene3D" id="1.10.357.10">
    <property type="entry name" value="Tetracycline Repressor, domain 2"/>
    <property type="match status" value="1"/>
</dbReference>
<evidence type="ECO:0000313" key="5">
    <source>
        <dbReference type="Proteomes" id="UP000219788"/>
    </source>
</evidence>
<dbReference type="RefSeq" id="WP_005288052.1">
    <property type="nucleotide sequence ID" value="NZ_AP028090.1"/>
</dbReference>
<organism evidence="4 5">
    <name type="scientific">Edwardsiella tarda</name>
    <dbReference type="NCBI Taxonomy" id="636"/>
    <lineage>
        <taxon>Bacteria</taxon>
        <taxon>Pseudomonadati</taxon>
        <taxon>Pseudomonadota</taxon>
        <taxon>Gammaproteobacteria</taxon>
        <taxon>Enterobacterales</taxon>
        <taxon>Hafniaceae</taxon>
        <taxon>Edwardsiella</taxon>
    </lineage>
</organism>
<dbReference type="PRINTS" id="PR00455">
    <property type="entry name" value="HTHTETR"/>
</dbReference>
<evidence type="ECO:0000256" key="2">
    <source>
        <dbReference type="PROSITE-ProRule" id="PRU00335"/>
    </source>
</evidence>
<feature type="DNA-binding region" description="H-T-H motif" evidence="2">
    <location>
        <begin position="41"/>
        <end position="60"/>
    </location>
</feature>
<proteinExistence type="predicted"/>
<dbReference type="InterPro" id="IPR036271">
    <property type="entry name" value="Tet_transcr_reg_TetR-rel_C_sf"/>
</dbReference>
<dbReference type="PANTHER" id="PTHR30055">
    <property type="entry name" value="HTH-TYPE TRANSCRIPTIONAL REGULATOR RUTR"/>
    <property type="match status" value="1"/>
</dbReference>
<dbReference type="InterPro" id="IPR050109">
    <property type="entry name" value="HTH-type_TetR-like_transc_reg"/>
</dbReference>
<name>A0A2A7U1C4_EDWTA</name>
<keyword evidence="1 2" id="KW-0238">DNA-binding</keyword>
<accession>A0A2A7U1C4</accession>
<dbReference type="GeneID" id="93124682"/>